<protein>
    <submittedName>
        <fullName evidence="2">DUF59 domain-containing protein</fullName>
    </submittedName>
</protein>
<dbReference type="RefSeq" id="WP_129254790.1">
    <property type="nucleotide sequence ID" value="NZ_SAXA01000009.1"/>
</dbReference>
<evidence type="ECO:0000259" key="1">
    <source>
        <dbReference type="Pfam" id="PF01883"/>
    </source>
</evidence>
<keyword evidence="3" id="KW-1185">Reference proteome</keyword>
<dbReference type="OrthoDB" id="9805360at2"/>
<reference evidence="2 3" key="1">
    <citation type="submission" date="2019-01" db="EMBL/GenBank/DDBJ databases">
        <title>Ancylomarina salipaludis sp. nov., isolated from a salt marsh.</title>
        <authorList>
            <person name="Yoon J.-H."/>
        </authorList>
    </citation>
    <scope>NUCLEOTIDE SEQUENCE [LARGE SCALE GENOMIC DNA]</scope>
    <source>
        <strain evidence="2 3">SHSM-M15</strain>
    </source>
</reference>
<evidence type="ECO:0000313" key="2">
    <source>
        <dbReference type="EMBL" id="RXQ93059.1"/>
    </source>
</evidence>
<dbReference type="Pfam" id="PF01883">
    <property type="entry name" value="FeS_assembly_P"/>
    <property type="match status" value="1"/>
</dbReference>
<dbReference type="PANTHER" id="PTHR42831:SF1">
    <property type="entry name" value="FE-S PROTEIN MATURATION AUXILIARY FACTOR YITW"/>
    <property type="match status" value="1"/>
</dbReference>
<dbReference type="AlphaFoldDB" id="A0A4Q1JKW3"/>
<organism evidence="2 3">
    <name type="scientific">Ancylomarina salipaludis</name>
    <dbReference type="NCBI Taxonomy" id="2501299"/>
    <lineage>
        <taxon>Bacteria</taxon>
        <taxon>Pseudomonadati</taxon>
        <taxon>Bacteroidota</taxon>
        <taxon>Bacteroidia</taxon>
        <taxon>Marinilabiliales</taxon>
        <taxon>Marinifilaceae</taxon>
        <taxon>Ancylomarina</taxon>
    </lineage>
</organism>
<feature type="domain" description="MIP18 family-like" evidence="1">
    <location>
        <begin position="9"/>
        <end position="79"/>
    </location>
</feature>
<dbReference type="SUPFAM" id="SSF117916">
    <property type="entry name" value="Fe-S cluster assembly (FSCA) domain-like"/>
    <property type="match status" value="1"/>
</dbReference>
<dbReference type="InterPro" id="IPR052339">
    <property type="entry name" value="Fe-S_Maturation_MIP18"/>
</dbReference>
<dbReference type="EMBL" id="SAXA01000009">
    <property type="protein sequence ID" value="RXQ93059.1"/>
    <property type="molecule type" value="Genomic_DNA"/>
</dbReference>
<name>A0A4Q1JKW3_9BACT</name>
<comment type="caution">
    <text evidence="2">The sequence shown here is derived from an EMBL/GenBank/DDBJ whole genome shotgun (WGS) entry which is preliminary data.</text>
</comment>
<dbReference type="Gene3D" id="3.30.300.130">
    <property type="entry name" value="Fe-S cluster assembly (FSCA)"/>
    <property type="match status" value="1"/>
</dbReference>
<dbReference type="InterPro" id="IPR034904">
    <property type="entry name" value="FSCA_dom_sf"/>
</dbReference>
<dbReference type="Proteomes" id="UP000289703">
    <property type="component" value="Unassembled WGS sequence"/>
</dbReference>
<gene>
    <name evidence="2" type="ORF">EO244_11360</name>
</gene>
<sequence length="103" mass="11862">MSKKQTEEIIIEILKTIYDPEIPVNIYDLGLIYEIDLYEEDEVKVLMTLTAPNCPMADQILEEVNDKIKALPQISDVTVVLTFDPPWDKDMMTEEAKLELGFL</sequence>
<dbReference type="PANTHER" id="PTHR42831">
    <property type="entry name" value="FE-S PROTEIN MATURATION AUXILIARY FACTOR YITW"/>
    <property type="match status" value="1"/>
</dbReference>
<proteinExistence type="predicted"/>
<accession>A0A4Q1JKW3</accession>
<evidence type="ECO:0000313" key="3">
    <source>
        <dbReference type="Proteomes" id="UP000289703"/>
    </source>
</evidence>
<dbReference type="InterPro" id="IPR002744">
    <property type="entry name" value="MIP18-like"/>
</dbReference>